<reference evidence="2 3" key="1">
    <citation type="submission" date="2014-11" db="EMBL/GenBank/DDBJ databases">
        <title>Genomics and ecophysiology of heterotrophic nitrogen fixing bacteria isolated from estuarine surface water.</title>
        <authorList>
            <person name="Bentzon-Tilia M."/>
            <person name="Severin I."/>
            <person name="Hansen L.H."/>
            <person name="Riemann L."/>
        </authorList>
    </citation>
    <scope>NUCLEOTIDE SEQUENCE [LARGE SCALE GENOMIC DNA]</scope>
    <source>
        <strain evidence="2 3">BAL398</strain>
    </source>
</reference>
<feature type="region of interest" description="Disordered" evidence="1">
    <location>
        <begin position="1"/>
        <end position="37"/>
    </location>
</feature>
<name>A0A0D7EAD7_RHOPL</name>
<evidence type="ECO:0000313" key="3">
    <source>
        <dbReference type="Proteomes" id="UP000032515"/>
    </source>
</evidence>
<evidence type="ECO:0000313" key="2">
    <source>
        <dbReference type="EMBL" id="KIZ36552.1"/>
    </source>
</evidence>
<dbReference type="Proteomes" id="UP000032515">
    <property type="component" value="Unassembled WGS sequence"/>
</dbReference>
<evidence type="ECO:0000256" key="1">
    <source>
        <dbReference type="SAM" id="MobiDB-lite"/>
    </source>
</evidence>
<sequence>MADASVIRDPQGGRVAARDISPHNGNPPISQRGNARSMRRSIRIVAISAARKAMLLRASTERFAWML</sequence>
<protein>
    <submittedName>
        <fullName evidence="2">Uncharacterized protein</fullName>
    </submittedName>
</protein>
<proteinExistence type="predicted"/>
<organism evidence="2 3">
    <name type="scientific">Rhodopseudomonas palustris</name>
    <dbReference type="NCBI Taxonomy" id="1076"/>
    <lineage>
        <taxon>Bacteria</taxon>
        <taxon>Pseudomonadati</taxon>
        <taxon>Pseudomonadota</taxon>
        <taxon>Alphaproteobacteria</taxon>
        <taxon>Hyphomicrobiales</taxon>
        <taxon>Nitrobacteraceae</taxon>
        <taxon>Rhodopseudomonas</taxon>
    </lineage>
</organism>
<dbReference type="EMBL" id="JXXE01000571">
    <property type="protein sequence ID" value="KIZ36552.1"/>
    <property type="molecule type" value="Genomic_DNA"/>
</dbReference>
<dbReference type="AlphaFoldDB" id="A0A0D7EAD7"/>
<accession>A0A0D7EAD7</accession>
<comment type="caution">
    <text evidence="2">The sequence shown here is derived from an EMBL/GenBank/DDBJ whole genome shotgun (WGS) entry which is preliminary data.</text>
</comment>
<feature type="compositionally biased region" description="Polar residues" evidence="1">
    <location>
        <begin position="23"/>
        <end position="34"/>
    </location>
</feature>
<gene>
    <name evidence="2" type="ORF">OO17_24585</name>
</gene>